<evidence type="ECO:0000256" key="5">
    <source>
        <dbReference type="ARBA" id="ARBA00023014"/>
    </source>
</evidence>
<dbReference type="Pfam" id="PF13186">
    <property type="entry name" value="SPASM"/>
    <property type="match status" value="1"/>
</dbReference>
<comment type="similarity">
    <text evidence="6">Belongs to the radical SAM superfamily. Anaerobic sulfatase-maturating enzyme family.</text>
</comment>
<dbReference type="NCBIfam" id="TIGR04085">
    <property type="entry name" value="rSAM_more_4Fe4S"/>
    <property type="match status" value="1"/>
</dbReference>
<evidence type="ECO:0000256" key="6">
    <source>
        <dbReference type="ARBA" id="ARBA00023601"/>
    </source>
</evidence>
<gene>
    <name evidence="7" type="ORF">CHH57_10700</name>
</gene>
<dbReference type="InterPro" id="IPR006638">
    <property type="entry name" value="Elp3/MiaA/NifB-like_rSAM"/>
</dbReference>
<dbReference type="CDD" id="cd01335">
    <property type="entry name" value="Radical_SAM"/>
    <property type="match status" value="1"/>
</dbReference>
<dbReference type="PROSITE" id="PS51918">
    <property type="entry name" value="RADICAL_SAM"/>
    <property type="match status" value="1"/>
</dbReference>
<reference evidence="7 8" key="1">
    <citation type="submission" date="2017-07" db="EMBL/GenBank/DDBJ databases">
        <title>Isolation and whole genome analysis of endospore-forming bacteria from heroin.</title>
        <authorList>
            <person name="Kalinowski J."/>
            <person name="Ahrens B."/>
            <person name="Al-Dilaimi A."/>
            <person name="Winkler A."/>
            <person name="Wibberg D."/>
            <person name="Schleenbecker U."/>
            <person name="Ruckert C."/>
            <person name="Wolfel R."/>
            <person name="Grass G."/>
        </authorList>
    </citation>
    <scope>NUCLEOTIDE SEQUENCE [LARGE SCALE GENOMIC DNA]</scope>
    <source>
        <strain evidence="7 8">7521-2</strain>
    </source>
</reference>
<dbReference type="EMBL" id="NPBQ01000064">
    <property type="protein sequence ID" value="PAD83281.1"/>
    <property type="molecule type" value="Genomic_DNA"/>
</dbReference>
<proteinExistence type="inferred from homology"/>
<dbReference type="Gene3D" id="3.20.20.70">
    <property type="entry name" value="Aldolase class I"/>
    <property type="match status" value="1"/>
</dbReference>
<dbReference type="GO" id="GO:0051536">
    <property type="term" value="F:iron-sulfur cluster binding"/>
    <property type="evidence" value="ECO:0007669"/>
    <property type="project" value="UniProtKB-KW"/>
</dbReference>
<dbReference type="InterPro" id="IPR023867">
    <property type="entry name" value="Sulphatase_maturase_rSAM"/>
</dbReference>
<dbReference type="KEGG" id="bcir:C2I06_24110"/>
<keyword evidence="4" id="KW-0408">Iron</keyword>
<dbReference type="InterPro" id="IPR013785">
    <property type="entry name" value="Aldolase_TIM"/>
</dbReference>
<dbReference type="InterPro" id="IPR058240">
    <property type="entry name" value="rSAM_sf"/>
</dbReference>
<dbReference type="SMART" id="SM00729">
    <property type="entry name" value="Elp3"/>
    <property type="match status" value="1"/>
</dbReference>
<comment type="cofactor">
    <cofactor evidence="1">
        <name>[4Fe-4S] cluster</name>
        <dbReference type="ChEBI" id="CHEBI:49883"/>
    </cofactor>
</comment>
<dbReference type="PANTHER" id="PTHR43273">
    <property type="entry name" value="ANAEROBIC SULFATASE-MATURATING ENZYME HOMOLOG ASLB-RELATED"/>
    <property type="match status" value="1"/>
</dbReference>
<dbReference type="PANTHER" id="PTHR43273:SF3">
    <property type="entry name" value="ANAEROBIC SULFATASE-MATURATING ENZYME HOMOLOG ASLB-RELATED"/>
    <property type="match status" value="1"/>
</dbReference>
<name>A0A268FD43_NIACI</name>
<dbReference type="InterPro" id="IPR004027">
    <property type="entry name" value="SEC_C_motif"/>
</dbReference>
<dbReference type="SFLD" id="SFLDG01386">
    <property type="entry name" value="main_SPASM_domain-containing"/>
    <property type="match status" value="1"/>
</dbReference>
<evidence type="ECO:0000256" key="2">
    <source>
        <dbReference type="ARBA" id="ARBA00022691"/>
    </source>
</evidence>
<dbReference type="AlphaFoldDB" id="A0A268FD43"/>
<dbReference type="GO" id="GO:0046872">
    <property type="term" value="F:metal ion binding"/>
    <property type="evidence" value="ECO:0007669"/>
    <property type="project" value="UniProtKB-KW"/>
</dbReference>
<dbReference type="RefSeq" id="WP_095330225.1">
    <property type="nucleotide sequence ID" value="NZ_CP026031.1"/>
</dbReference>
<keyword evidence="2" id="KW-0949">S-adenosyl-L-methionine</keyword>
<dbReference type="Pfam" id="PF04055">
    <property type="entry name" value="Radical_SAM"/>
    <property type="match status" value="1"/>
</dbReference>
<keyword evidence="3" id="KW-0479">Metal-binding</keyword>
<dbReference type="SFLD" id="SFLDG01384">
    <property type="entry name" value="thioether_bond_formation_requi"/>
    <property type="match status" value="1"/>
</dbReference>
<sequence length="409" mass="46903">MIHSPIAAPLTTVLLKTVSEACNLACDYCYYSKCENKSTIQTFDLDVLEKFIKEYSSYSNGFMTFVWQGGEPLLAGLPFFEKVIELQKKYGKNGSIISNSLQTNATLITKEWADFFKEYNFLIGVSIDGPKEIHNKRRPNRGGQGSFAQVMRGISHLKAAGVEFNILTVVHEDNVLKGQELMAFYKEEDFRYIQFIPCMDFQSQDIDAPGKFLITPKEYGKFLCDVFDVWFNDGSPETSIRFFDEYLSVSLHQQAALCTHRKTCPKTLILESNGDAYPCDFYITEDLRLGNIGEDSLTDILSSPIYNTFLTKKEDLAERCLDCEFLSFCHGGCPRNRNWTEDANYDYFCESFKIIYQYSSDRMNRLTRTIKSQWKQQLIREGHPLPDRNSLCFCGSGKKYKKCCALLTV</sequence>
<evidence type="ECO:0000256" key="1">
    <source>
        <dbReference type="ARBA" id="ARBA00001966"/>
    </source>
</evidence>
<dbReference type="Pfam" id="PF02810">
    <property type="entry name" value="SEC-C"/>
    <property type="match status" value="1"/>
</dbReference>
<dbReference type="InterPro" id="IPR007197">
    <property type="entry name" value="rSAM"/>
</dbReference>
<dbReference type="SUPFAM" id="SSF103642">
    <property type="entry name" value="Sec-C motif"/>
    <property type="match status" value="1"/>
</dbReference>
<dbReference type="SFLD" id="SFLDS00029">
    <property type="entry name" value="Radical_SAM"/>
    <property type="match status" value="1"/>
</dbReference>
<evidence type="ECO:0000256" key="3">
    <source>
        <dbReference type="ARBA" id="ARBA00022723"/>
    </source>
</evidence>
<protein>
    <submittedName>
        <fullName evidence="7">Anaerobic sulfatase maturase</fullName>
    </submittedName>
</protein>
<comment type="caution">
    <text evidence="7">The sequence shown here is derived from an EMBL/GenBank/DDBJ whole genome shotgun (WGS) entry which is preliminary data.</text>
</comment>
<dbReference type="InterPro" id="IPR034491">
    <property type="entry name" value="Anaerob_Ser_sulfatase-maturase"/>
</dbReference>
<organism evidence="7 8">
    <name type="scientific">Niallia circulans</name>
    <name type="common">Bacillus circulans</name>
    <dbReference type="NCBI Taxonomy" id="1397"/>
    <lineage>
        <taxon>Bacteria</taxon>
        <taxon>Bacillati</taxon>
        <taxon>Bacillota</taxon>
        <taxon>Bacilli</taxon>
        <taxon>Bacillales</taxon>
        <taxon>Bacillaceae</taxon>
        <taxon>Niallia</taxon>
    </lineage>
</organism>
<dbReference type="InterPro" id="IPR023885">
    <property type="entry name" value="4Fe4S-binding_SPASM_dom"/>
</dbReference>
<accession>A0A268FD43</accession>
<dbReference type="SUPFAM" id="SSF102114">
    <property type="entry name" value="Radical SAM enzymes"/>
    <property type="match status" value="1"/>
</dbReference>
<evidence type="ECO:0000313" key="7">
    <source>
        <dbReference type="EMBL" id="PAD83281.1"/>
    </source>
</evidence>
<dbReference type="NCBIfam" id="TIGR03942">
    <property type="entry name" value="sulfatase_rSAM"/>
    <property type="match status" value="1"/>
</dbReference>
<dbReference type="SFLD" id="SFLDF00285">
    <property type="entry name" value="anaerobic_Ser-type_sulfatase-m"/>
    <property type="match status" value="1"/>
</dbReference>
<keyword evidence="5" id="KW-0411">Iron-sulfur</keyword>
<dbReference type="SFLD" id="SFLDG01067">
    <property type="entry name" value="SPASM/twitch_domain_containing"/>
    <property type="match status" value="1"/>
</dbReference>
<dbReference type="SFLD" id="SFLDG01072">
    <property type="entry name" value="dehydrogenase_like"/>
    <property type="match status" value="1"/>
</dbReference>
<evidence type="ECO:0000256" key="4">
    <source>
        <dbReference type="ARBA" id="ARBA00023004"/>
    </source>
</evidence>
<evidence type="ECO:0000313" key="8">
    <source>
        <dbReference type="Proteomes" id="UP000216961"/>
    </source>
</evidence>
<dbReference type="Proteomes" id="UP000216961">
    <property type="component" value="Unassembled WGS sequence"/>
</dbReference>
<dbReference type="GO" id="GO:0016491">
    <property type="term" value="F:oxidoreductase activity"/>
    <property type="evidence" value="ECO:0007669"/>
    <property type="project" value="InterPro"/>
</dbReference>